<evidence type="ECO:0000256" key="4">
    <source>
        <dbReference type="ARBA" id="ARBA00022741"/>
    </source>
</evidence>
<comment type="catalytic activity">
    <reaction evidence="7 8">
        <text>5-amino-1-(5-phospho-D-ribosyl)imidazole-4-carboxylate + L-aspartate + ATP = (2S)-2-[5-amino-1-(5-phospho-beta-D-ribosyl)imidazole-4-carboxamido]succinate + ADP + phosphate + 2 H(+)</text>
        <dbReference type="Rhea" id="RHEA:22628"/>
        <dbReference type="ChEBI" id="CHEBI:15378"/>
        <dbReference type="ChEBI" id="CHEBI:29991"/>
        <dbReference type="ChEBI" id="CHEBI:30616"/>
        <dbReference type="ChEBI" id="CHEBI:43474"/>
        <dbReference type="ChEBI" id="CHEBI:58443"/>
        <dbReference type="ChEBI" id="CHEBI:77657"/>
        <dbReference type="ChEBI" id="CHEBI:456216"/>
        <dbReference type="EC" id="6.3.2.6"/>
    </reaction>
</comment>
<keyword evidence="6 8" id="KW-0067">ATP-binding</keyword>
<dbReference type="Proteomes" id="UP000316921">
    <property type="component" value="Chromosome"/>
</dbReference>
<dbReference type="Gene3D" id="3.30.200.20">
    <property type="entry name" value="Phosphorylase Kinase, domain 1"/>
    <property type="match status" value="1"/>
</dbReference>
<dbReference type="NCBIfam" id="NF010568">
    <property type="entry name" value="PRK13961.1"/>
    <property type="match status" value="1"/>
</dbReference>
<accession>A0A518BKF7</accession>
<dbReference type="GO" id="GO:0004639">
    <property type="term" value="F:phosphoribosylaminoimidazolesuccinocarboxamide synthase activity"/>
    <property type="evidence" value="ECO:0007669"/>
    <property type="project" value="UniProtKB-UniRule"/>
</dbReference>
<dbReference type="GO" id="GO:0005737">
    <property type="term" value="C:cytoplasm"/>
    <property type="evidence" value="ECO:0007669"/>
    <property type="project" value="TreeGrafter"/>
</dbReference>
<name>A0A518BKF7_9BACT</name>
<dbReference type="PROSITE" id="PS01058">
    <property type="entry name" value="SAICAR_SYNTHETASE_2"/>
    <property type="match status" value="1"/>
</dbReference>
<evidence type="ECO:0000256" key="7">
    <source>
        <dbReference type="ARBA" id="ARBA00048475"/>
    </source>
</evidence>
<protein>
    <recommendedName>
        <fullName evidence="8">Phosphoribosylaminoimidazole-succinocarboxamide synthase</fullName>
        <ecNumber evidence="8">6.3.2.6</ecNumber>
    </recommendedName>
    <alternativeName>
        <fullName evidence="8">SAICAR synthetase</fullName>
    </alternativeName>
</protein>
<evidence type="ECO:0000259" key="9">
    <source>
        <dbReference type="Pfam" id="PF01259"/>
    </source>
</evidence>
<dbReference type="GO" id="GO:0006189">
    <property type="term" value="P:'de novo' IMP biosynthetic process"/>
    <property type="evidence" value="ECO:0007669"/>
    <property type="project" value="UniProtKB-UniRule"/>
</dbReference>
<comment type="pathway">
    <text evidence="1 8">Purine metabolism; IMP biosynthesis via de novo pathway; 5-amino-1-(5-phospho-D-ribosyl)imidazole-4-carboxamide from 5-amino-1-(5-phospho-D-ribosyl)imidazole-4-carboxylate: step 1/2.</text>
</comment>
<evidence type="ECO:0000313" key="11">
    <source>
        <dbReference type="Proteomes" id="UP000316921"/>
    </source>
</evidence>
<evidence type="ECO:0000256" key="3">
    <source>
        <dbReference type="ARBA" id="ARBA00022598"/>
    </source>
</evidence>
<dbReference type="UniPathway" id="UPA00074">
    <property type="reaction ID" value="UER00131"/>
</dbReference>
<evidence type="ECO:0000313" key="10">
    <source>
        <dbReference type="EMBL" id="QDU67459.1"/>
    </source>
</evidence>
<keyword evidence="4 8" id="KW-0547">Nucleotide-binding</keyword>
<dbReference type="Gene3D" id="3.30.470.20">
    <property type="entry name" value="ATP-grasp fold, B domain"/>
    <property type="match status" value="1"/>
</dbReference>
<evidence type="ECO:0000256" key="2">
    <source>
        <dbReference type="ARBA" id="ARBA00010190"/>
    </source>
</evidence>
<dbReference type="PANTHER" id="PTHR43700">
    <property type="entry name" value="PHOSPHORIBOSYLAMINOIMIDAZOLE-SUCCINOCARBOXAMIDE SYNTHASE"/>
    <property type="match status" value="1"/>
</dbReference>
<reference evidence="10 11" key="1">
    <citation type="submission" date="2019-02" db="EMBL/GenBank/DDBJ databases">
        <title>Deep-cultivation of Planctomycetes and their phenomic and genomic characterization uncovers novel biology.</title>
        <authorList>
            <person name="Wiegand S."/>
            <person name="Jogler M."/>
            <person name="Boedeker C."/>
            <person name="Pinto D."/>
            <person name="Vollmers J."/>
            <person name="Rivas-Marin E."/>
            <person name="Kohn T."/>
            <person name="Peeters S.H."/>
            <person name="Heuer A."/>
            <person name="Rast P."/>
            <person name="Oberbeckmann S."/>
            <person name="Bunk B."/>
            <person name="Jeske O."/>
            <person name="Meyerdierks A."/>
            <person name="Storesund J.E."/>
            <person name="Kallscheuer N."/>
            <person name="Luecker S."/>
            <person name="Lage O.M."/>
            <person name="Pohl T."/>
            <person name="Merkel B.J."/>
            <person name="Hornburger P."/>
            <person name="Mueller R.-W."/>
            <person name="Bruemmer F."/>
            <person name="Labrenz M."/>
            <person name="Spormann A.M."/>
            <person name="Op den Camp H."/>
            <person name="Overmann J."/>
            <person name="Amann R."/>
            <person name="Jetten M.S.M."/>
            <person name="Mascher T."/>
            <person name="Medema M.H."/>
            <person name="Devos D.P."/>
            <person name="Kaster A.-K."/>
            <person name="Ovreas L."/>
            <person name="Rohde M."/>
            <person name="Galperin M.Y."/>
            <person name="Jogler C."/>
        </authorList>
    </citation>
    <scope>NUCLEOTIDE SEQUENCE [LARGE SCALE GENOMIC DNA]</scope>
    <source>
        <strain evidence="10 11">Pla133</strain>
    </source>
</reference>
<evidence type="ECO:0000256" key="6">
    <source>
        <dbReference type="ARBA" id="ARBA00022840"/>
    </source>
</evidence>
<dbReference type="KEGG" id="pbap:Pla133_25420"/>
<keyword evidence="11" id="KW-1185">Reference proteome</keyword>
<dbReference type="InterPro" id="IPR028923">
    <property type="entry name" value="SAICAR_synt/ADE2_N"/>
</dbReference>
<dbReference type="EMBL" id="CP036287">
    <property type="protein sequence ID" value="QDU67459.1"/>
    <property type="molecule type" value="Genomic_DNA"/>
</dbReference>
<dbReference type="CDD" id="cd01414">
    <property type="entry name" value="SAICAR_synt_Sc"/>
    <property type="match status" value="1"/>
</dbReference>
<evidence type="ECO:0000256" key="8">
    <source>
        <dbReference type="HAMAP-Rule" id="MF_00137"/>
    </source>
</evidence>
<evidence type="ECO:0000256" key="1">
    <source>
        <dbReference type="ARBA" id="ARBA00004672"/>
    </source>
</evidence>
<dbReference type="GO" id="GO:0005524">
    <property type="term" value="F:ATP binding"/>
    <property type="evidence" value="ECO:0007669"/>
    <property type="project" value="UniProtKB-KW"/>
</dbReference>
<dbReference type="HAMAP" id="MF_00137">
    <property type="entry name" value="SAICAR_synth"/>
    <property type="match status" value="1"/>
</dbReference>
<feature type="domain" description="SAICAR synthetase/ADE2 N-terminal" evidence="9">
    <location>
        <begin position="34"/>
        <end position="285"/>
    </location>
</feature>
<comment type="similarity">
    <text evidence="2 8">Belongs to the SAICAR synthetase family.</text>
</comment>
<dbReference type="EC" id="6.3.2.6" evidence="8"/>
<dbReference type="RefSeq" id="WP_145065664.1">
    <property type="nucleotide sequence ID" value="NZ_CP036287.1"/>
</dbReference>
<dbReference type="PANTHER" id="PTHR43700:SF1">
    <property type="entry name" value="PHOSPHORIBOSYLAMINOIMIDAZOLE-SUCCINOCARBOXAMIDE SYNTHASE"/>
    <property type="match status" value="1"/>
</dbReference>
<organism evidence="10 11">
    <name type="scientific">Engelhardtia mirabilis</name>
    <dbReference type="NCBI Taxonomy" id="2528011"/>
    <lineage>
        <taxon>Bacteria</taxon>
        <taxon>Pseudomonadati</taxon>
        <taxon>Planctomycetota</taxon>
        <taxon>Planctomycetia</taxon>
        <taxon>Planctomycetia incertae sedis</taxon>
        <taxon>Engelhardtia</taxon>
    </lineage>
</organism>
<dbReference type="SUPFAM" id="SSF56104">
    <property type="entry name" value="SAICAR synthase-like"/>
    <property type="match status" value="1"/>
</dbReference>
<sequence length="316" mass="34848">MSRPIEQGGIYLGARTASQVAAPGSKGPGGLALVAAGKVRDLYDLDRDHLLFVTSDRVSAFDVVLNEGVPNKGRVLTAVATWWFEQTRDVIENHLVSTSVDDVPGLSAAERETLAGRIMIVRRTRPTSVEWVVRGYLAGSGWKEYQRTGGLWGQELPSGLEHAAALPDPMLTPTTKDDAHDLPLSLDQARERVGDEVYAQAERAAMALFRRGSEVLSQRGLLLADTKFEFGLIGDDLILIDEALTPDSSRMWPVSQWQPGTNPPAYDKQPLRDWLETLDWNKQPPAPVADPAVLERLSLRYVELCERLTGRRLSSL</sequence>
<dbReference type="AlphaFoldDB" id="A0A518BKF7"/>
<evidence type="ECO:0000256" key="5">
    <source>
        <dbReference type="ARBA" id="ARBA00022755"/>
    </source>
</evidence>
<dbReference type="InterPro" id="IPR018236">
    <property type="entry name" value="SAICAR_synthetase_CS"/>
</dbReference>
<proteinExistence type="inferred from homology"/>
<keyword evidence="3 8" id="KW-0436">Ligase</keyword>
<gene>
    <name evidence="8 10" type="primary">purC</name>
    <name evidence="10" type="ORF">Pla133_25420</name>
</gene>
<dbReference type="Pfam" id="PF01259">
    <property type="entry name" value="SAICAR_synt"/>
    <property type="match status" value="1"/>
</dbReference>
<keyword evidence="5 8" id="KW-0658">Purine biosynthesis</keyword>